<dbReference type="EMBL" id="CP013264">
    <property type="protein sequence ID" value="ALR21376.1"/>
    <property type="molecule type" value="Genomic_DNA"/>
</dbReference>
<proteinExistence type="predicted"/>
<dbReference type="KEGG" id="sbd:ATN00_14830"/>
<name>A0A0S3F117_9SPHN</name>
<dbReference type="STRING" id="1332080.ATN00_14830"/>
<keyword evidence="2" id="KW-1185">Reference proteome</keyword>
<protein>
    <submittedName>
        <fullName evidence="1">Uncharacterized protein</fullName>
    </submittedName>
</protein>
<reference evidence="1 2" key="1">
    <citation type="submission" date="2015-11" db="EMBL/GenBank/DDBJ databases">
        <title>A Two-component Flavoprotein Monooxygenase System MeaXY Responsible for para-Hydroxylation of 2-Methyl-6-ethylaniline and 2,6-Diethylaniline in Sphingobium baderi DE-13.</title>
        <authorList>
            <person name="Cheng M."/>
            <person name="Meng Q."/>
            <person name="Yang Y."/>
            <person name="Chu C."/>
            <person name="Yan X."/>
            <person name="He J."/>
            <person name="Li S."/>
        </authorList>
    </citation>
    <scope>NUCLEOTIDE SEQUENCE [LARGE SCALE GENOMIC DNA]</scope>
    <source>
        <strain evidence="1 2">DE-13</strain>
    </source>
</reference>
<gene>
    <name evidence="1" type="ORF">ATN00_14830</name>
</gene>
<sequence length="102" mass="11084">MKATLGGLQSVEHVCGIGIPLNVEKNQMCAPLARQLYRAVAGSVAATAKIGWKQNRSRGHIDATYQQWSANQGTCRRVFAGRTEMFFGKDSLAVAKQTDIMA</sequence>
<dbReference type="AlphaFoldDB" id="A0A0S3F117"/>
<organism evidence="1 2">
    <name type="scientific">Sphingobium baderi</name>
    <dbReference type="NCBI Taxonomy" id="1332080"/>
    <lineage>
        <taxon>Bacteria</taxon>
        <taxon>Pseudomonadati</taxon>
        <taxon>Pseudomonadota</taxon>
        <taxon>Alphaproteobacteria</taxon>
        <taxon>Sphingomonadales</taxon>
        <taxon>Sphingomonadaceae</taxon>
        <taxon>Sphingobium</taxon>
    </lineage>
</organism>
<dbReference type="Proteomes" id="UP000056968">
    <property type="component" value="Chromosome"/>
</dbReference>
<evidence type="ECO:0000313" key="1">
    <source>
        <dbReference type="EMBL" id="ALR21376.1"/>
    </source>
</evidence>
<evidence type="ECO:0000313" key="2">
    <source>
        <dbReference type="Proteomes" id="UP000056968"/>
    </source>
</evidence>
<accession>A0A0S3F117</accession>